<dbReference type="Proteomes" id="UP000192582">
    <property type="component" value="Unassembled WGS sequence"/>
</dbReference>
<dbReference type="InterPro" id="IPR013767">
    <property type="entry name" value="PAS_fold"/>
</dbReference>
<dbReference type="Pfam" id="PF00989">
    <property type="entry name" value="PAS"/>
    <property type="match status" value="1"/>
</dbReference>
<dbReference type="PROSITE" id="PS50887">
    <property type="entry name" value="GGDEF"/>
    <property type="match status" value="1"/>
</dbReference>
<dbReference type="GO" id="GO:0052621">
    <property type="term" value="F:diguanylate cyclase activity"/>
    <property type="evidence" value="ECO:0007669"/>
    <property type="project" value="TreeGrafter"/>
</dbReference>
<name>A0A1W1UDT6_9DEIO</name>
<dbReference type="Pfam" id="PF16927">
    <property type="entry name" value="HisKA_7TM"/>
    <property type="match status" value="1"/>
</dbReference>
<evidence type="ECO:0000259" key="2">
    <source>
        <dbReference type="PROSITE" id="PS50112"/>
    </source>
</evidence>
<feature type="transmembrane region" description="Helical" evidence="1">
    <location>
        <begin position="144"/>
        <end position="165"/>
    </location>
</feature>
<feature type="domain" description="PAS" evidence="2">
    <location>
        <begin position="239"/>
        <end position="276"/>
    </location>
</feature>
<keyword evidence="1" id="KW-0472">Membrane</keyword>
<keyword evidence="5" id="KW-1185">Reference proteome</keyword>
<dbReference type="PROSITE" id="PS50112">
    <property type="entry name" value="PAS"/>
    <property type="match status" value="1"/>
</dbReference>
<dbReference type="InterPro" id="IPR035965">
    <property type="entry name" value="PAS-like_dom_sf"/>
</dbReference>
<dbReference type="Pfam" id="PF00990">
    <property type="entry name" value="GGDEF"/>
    <property type="match status" value="1"/>
</dbReference>
<feature type="transmembrane region" description="Helical" evidence="1">
    <location>
        <begin position="105"/>
        <end position="124"/>
    </location>
</feature>
<dbReference type="PANTHER" id="PTHR45138">
    <property type="entry name" value="REGULATORY COMPONENTS OF SENSORY TRANSDUCTION SYSTEM"/>
    <property type="match status" value="1"/>
</dbReference>
<dbReference type="InterPro" id="IPR029787">
    <property type="entry name" value="Nucleotide_cyclase"/>
</dbReference>
<dbReference type="CDD" id="cd01949">
    <property type="entry name" value="GGDEF"/>
    <property type="match status" value="1"/>
</dbReference>
<dbReference type="GO" id="GO:0006355">
    <property type="term" value="P:regulation of DNA-templated transcription"/>
    <property type="evidence" value="ECO:0007669"/>
    <property type="project" value="InterPro"/>
</dbReference>
<dbReference type="SMART" id="SM00267">
    <property type="entry name" value="GGDEF"/>
    <property type="match status" value="1"/>
</dbReference>
<feature type="transmembrane region" description="Helical" evidence="1">
    <location>
        <begin position="208"/>
        <end position="226"/>
    </location>
</feature>
<dbReference type="InterPro" id="IPR000014">
    <property type="entry name" value="PAS"/>
</dbReference>
<evidence type="ECO:0000313" key="5">
    <source>
        <dbReference type="Proteomes" id="UP000192582"/>
    </source>
</evidence>
<dbReference type="Gene3D" id="3.30.450.20">
    <property type="entry name" value="PAS domain"/>
    <property type="match status" value="1"/>
</dbReference>
<dbReference type="FunFam" id="3.30.70.270:FF:000001">
    <property type="entry name" value="Diguanylate cyclase domain protein"/>
    <property type="match status" value="1"/>
</dbReference>
<evidence type="ECO:0000256" key="1">
    <source>
        <dbReference type="SAM" id="Phobius"/>
    </source>
</evidence>
<evidence type="ECO:0000259" key="3">
    <source>
        <dbReference type="PROSITE" id="PS50887"/>
    </source>
</evidence>
<dbReference type="InterPro" id="IPR000160">
    <property type="entry name" value="GGDEF_dom"/>
</dbReference>
<dbReference type="InterPro" id="IPR031621">
    <property type="entry name" value="HisKA_7TM"/>
</dbReference>
<feature type="transmembrane region" description="Helical" evidence="1">
    <location>
        <begin position="6"/>
        <end position="26"/>
    </location>
</feature>
<keyword evidence="1" id="KW-1133">Transmembrane helix</keyword>
<dbReference type="AlphaFoldDB" id="A0A1W1UDT6"/>
<dbReference type="Gene3D" id="3.30.70.270">
    <property type="match status" value="1"/>
</dbReference>
<dbReference type="SUPFAM" id="SSF55073">
    <property type="entry name" value="Nucleotide cyclase"/>
    <property type="match status" value="1"/>
</dbReference>
<dbReference type="EMBL" id="FWWU01000003">
    <property type="protein sequence ID" value="SMB79237.1"/>
    <property type="molecule type" value="Genomic_DNA"/>
</dbReference>
<dbReference type="CDD" id="cd00130">
    <property type="entry name" value="PAS"/>
    <property type="match status" value="1"/>
</dbReference>
<feature type="domain" description="GGDEF" evidence="3">
    <location>
        <begin position="378"/>
        <end position="511"/>
    </location>
</feature>
<dbReference type="InterPro" id="IPR050469">
    <property type="entry name" value="Diguanylate_Cyclase"/>
</dbReference>
<sequence length="511" mass="55884">MLEFTPTALPFLASFMLTVGLALVAAGRQTAAARTFSALMVGLSVWTLCYVLELCSPTQEGKSLWVMAKYLGASPTPALWFVFCLQATGRADWLRRPFLRGALTFWPLLTLGVVWTNGAHGLMWTDLRLEPGLPELQTKHGAYFWVYAAGIYLLMLISTGLFAQFYRTAQPLFRRQGLLLTLGGFVPLAGRMSEDLFGLDLLPRVDEVIFFFLFSGVLFALALFRYNGLRLVPVAHHLVIHHIQAGIVVLDPAGRIVDLNPFAQALFGLPAAEVVGARPADVLKGLNLGSAGEVFGDELTLTRGETTLHFSVQRSPIGGGLGRDGGQAVVLFDVTERREAERQLERLARIDALTGVFNRRHFLERAEREVAQSRRECLTLSVLMLDIDRFKGINDTHGHAAGDAVLREVARTCQSRLRPTDLFARYGGEEFVALLPGADVAEATAVAEQLRQAVEALRIEFAGQPIRVTLSIGVAAFSNAVHTTLDSCMQRADGALYTSKADGRNRSTVAA</sequence>
<dbReference type="InterPro" id="IPR043128">
    <property type="entry name" value="Rev_trsase/Diguanyl_cyclase"/>
</dbReference>
<dbReference type="GO" id="GO:0005886">
    <property type="term" value="C:plasma membrane"/>
    <property type="evidence" value="ECO:0007669"/>
    <property type="project" value="TreeGrafter"/>
</dbReference>
<dbReference type="RefSeq" id="WP_084045461.1">
    <property type="nucleotide sequence ID" value="NZ_FWWU01000003.1"/>
</dbReference>
<protein>
    <submittedName>
        <fullName evidence="4">PAS domain S-box-containing protein/diguanylate cyclase (GGDEF) domain-containing protein</fullName>
    </submittedName>
</protein>
<dbReference type="GO" id="GO:1902201">
    <property type="term" value="P:negative regulation of bacterial-type flagellum-dependent cell motility"/>
    <property type="evidence" value="ECO:0007669"/>
    <property type="project" value="TreeGrafter"/>
</dbReference>
<dbReference type="SUPFAM" id="SSF55785">
    <property type="entry name" value="PYP-like sensor domain (PAS domain)"/>
    <property type="match status" value="1"/>
</dbReference>
<dbReference type="OrthoDB" id="9783388at2"/>
<feature type="transmembrane region" description="Helical" evidence="1">
    <location>
        <begin position="33"/>
        <end position="52"/>
    </location>
</feature>
<accession>A0A1W1UDT6</accession>
<reference evidence="4 5" key="1">
    <citation type="submission" date="2017-04" db="EMBL/GenBank/DDBJ databases">
        <authorList>
            <person name="Afonso C.L."/>
            <person name="Miller P.J."/>
            <person name="Scott M.A."/>
            <person name="Spackman E."/>
            <person name="Goraichik I."/>
            <person name="Dimitrov K.M."/>
            <person name="Suarez D.L."/>
            <person name="Swayne D.E."/>
        </authorList>
    </citation>
    <scope>NUCLEOTIDE SEQUENCE [LARGE SCALE GENOMIC DNA]</scope>
    <source>
        <strain evidence="4 5">KR-140</strain>
    </source>
</reference>
<proteinExistence type="predicted"/>
<organism evidence="4 5">
    <name type="scientific">Deinococcus hopiensis KR-140</name>
    <dbReference type="NCBI Taxonomy" id="695939"/>
    <lineage>
        <taxon>Bacteria</taxon>
        <taxon>Thermotogati</taxon>
        <taxon>Deinococcota</taxon>
        <taxon>Deinococci</taxon>
        <taxon>Deinococcales</taxon>
        <taxon>Deinococcaceae</taxon>
        <taxon>Deinococcus</taxon>
    </lineage>
</organism>
<keyword evidence="1" id="KW-0812">Transmembrane</keyword>
<feature type="transmembrane region" description="Helical" evidence="1">
    <location>
        <begin position="64"/>
        <end position="85"/>
    </location>
</feature>
<evidence type="ECO:0000313" key="4">
    <source>
        <dbReference type="EMBL" id="SMB79237.1"/>
    </source>
</evidence>
<dbReference type="PANTHER" id="PTHR45138:SF9">
    <property type="entry name" value="DIGUANYLATE CYCLASE DGCM-RELATED"/>
    <property type="match status" value="1"/>
</dbReference>
<dbReference type="NCBIfam" id="TIGR00254">
    <property type="entry name" value="GGDEF"/>
    <property type="match status" value="1"/>
</dbReference>
<dbReference type="STRING" id="695939.SAMN00790413_05847"/>
<dbReference type="NCBIfam" id="TIGR00229">
    <property type="entry name" value="sensory_box"/>
    <property type="match status" value="1"/>
</dbReference>
<dbReference type="GO" id="GO:0043709">
    <property type="term" value="P:cell adhesion involved in single-species biofilm formation"/>
    <property type="evidence" value="ECO:0007669"/>
    <property type="project" value="TreeGrafter"/>
</dbReference>
<gene>
    <name evidence="4" type="ORF">SAMN00790413_05847</name>
</gene>